<evidence type="ECO:0000313" key="11">
    <source>
        <dbReference type="EMBL" id="QAA22227.1"/>
    </source>
</evidence>
<dbReference type="Proteomes" id="UP000326951">
    <property type="component" value="Chromosome"/>
</dbReference>
<keyword evidence="10" id="KW-0670">Pyruvate</keyword>
<feature type="region of interest" description="Disordered" evidence="7">
    <location>
        <begin position="83"/>
        <end position="137"/>
    </location>
</feature>
<dbReference type="GO" id="GO:0016407">
    <property type="term" value="F:acetyltransferase activity"/>
    <property type="evidence" value="ECO:0007669"/>
    <property type="project" value="TreeGrafter"/>
</dbReference>
<evidence type="ECO:0000313" key="12">
    <source>
        <dbReference type="Proteomes" id="UP000285882"/>
    </source>
</evidence>
<keyword evidence="4 6" id="KW-0450">Lipoyl</keyword>
<evidence type="ECO:0000256" key="1">
    <source>
        <dbReference type="ARBA" id="ARBA00001938"/>
    </source>
</evidence>
<dbReference type="STRING" id="1449983.GCA_000647835_00703"/>
<dbReference type="Gene3D" id="2.40.50.100">
    <property type="match status" value="1"/>
</dbReference>
<sequence>MAYFFKLPDIGEGIHEGEILKWFVKPGDIVREDDTLAEVQNDKAVVEIPSPVNGKVLELNAEEGQVVEVGTVVITLQSDDDHASQATVTQEEDVQGAQVSQKDSEQPASKPDPQNEAIADGNQAVENRQSVIAMPSVRKYARDRGTNLQQITGTGRNGRILKADIDRFISESEITEPSTESQQPPKESETKATAAESNETAVSKGLETREKLMGIRRAIARATAHSVQTAPHVTLMDEVDATLLVSHRKQYKEEAQALGVKLTYLSYLVKALVSALKAFPILNASIDEESQEIIYKHYYNIGIATNTDAGLVVPVVKHAEAKSMYAIASEIQELAEKARTGKLTAEEMKGGTCSLSNIGSEGGQWFTPVINQPESAILGVGRISEKAIIRDGQIVAAPMLALSMSFDHRLIDGATAQRAMNKIKRLLVDPQRLILEG</sequence>
<dbReference type="Pfam" id="PF00364">
    <property type="entry name" value="Biotin_lipoyl"/>
    <property type="match status" value="1"/>
</dbReference>
<dbReference type="EC" id="2.3.1.-" evidence="6"/>
<dbReference type="GO" id="GO:0005737">
    <property type="term" value="C:cytoplasm"/>
    <property type="evidence" value="ECO:0007669"/>
    <property type="project" value="TreeGrafter"/>
</dbReference>
<dbReference type="Pfam" id="PF02817">
    <property type="entry name" value="E3_binding"/>
    <property type="match status" value="1"/>
</dbReference>
<dbReference type="Gene3D" id="3.30.559.10">
    <property type="entry name" value="Chloramphenicol acetyltransferase-like domain"/>
    <property type="match status" value="1"/>
</dbReference>
<organism evidence="10 13">
    <name type="scientific">Sporolactobacillus terrae</name>
    <dbReference type="NCBI Taxonomy" id="269673"/>
    <lineage>
        <taxon>Bacteria</taxon>
        <taxon>Bacillati</taxon>
        <taxon>Bacillota</taxon>
        <taxon>Bacilli</taxon>
        <taxon>Bacillales</taxon>
        <taxon>Sporolactobacillaceae</taxon>
        <taxon>Sporolactobacillus</taxon>
    </lineage>
</organism>
<keyword evidence="5 6" id="KW-0012">Acyltransferase</keyword>
<dbReference type="Pfam" id="PF00198">
    <property type="entry name" value="2-oxoacid_dh"/>
    <property type="match status" value="1"/>
</dbReference>
<proteinExistence type="inferred from homology"/>
<accession>A0A410D7X5</accession>
<evidence type="ECO:0000259" key="9">
    <source>
        <dbReference type="PROSITE" id="PS51826"/>
    </source>
</evidence>
<protein>
    <recommendedName>
        <fullName evidence="6">Dihydrolipoamide acetyltransferase component of pyruvate dehydrogenase complex</fullName>
        <ecNumber evidence="6">2.3.1.-</ecNumber>
    </recommendedName>
</protein>
<evidence type="ECO:0000256" key="2">
    <source>
        <dbReference type="ARBA" id="ARBA00007317"/>
    </source>
</evidence>
<dbReference type="InterPro" id="IPR001078">
    <property type="entry name" value="2-oxoacid_DH_actylTfrase"/>
</dbReference>
<feature type="region of interest" description="Disordered" evidence="7">
    <location>
        <begin position="173"/>
        <end position="204"/>
    </location>
</feature>
<dbReference type="SUPFAM" id="SSF47005">
    <property type="entry name" value="Peripheral subunit-binding domain of 2-oxo acid dehydrogenase complex"/>
    <property type="match status" value="1"/>
</dbReference>
<dbReference type="GO" id="GO:0031405">
    <property type="term" value="F:lipoic acid binding"/>
    <property type="evidence" value="ECO:0007669"/>
    <property type="project" value="TreeGrafter"/>
</dbReference>
<evidence type="ECO:0000313" key="13">
    <source>
        <dbReference type="Proteomes" id="UP000326951"/>
    </source>
</evidence>
<dbReference type="SUPFAM" id="SSF52777">
    <property type="entry name" value="CoA-dependent acyltransferases"/>
    <property type="match status" value="1"/>
</dbReference>
<dbReference type="InterPro" id="IPR004167">
    <property type="entry name" value="PSBD"/>
</dbReference>
<evidence type="ECO:0000256" key="6">
    <source>
        <dbReference type="RuleBase" id="RU003423"/>
    </source>
</evidence>
<dbReference type="EMBL" id="CP025688">
    <property type="protein sequence ID" value="QAA22227.1"/>
    <property type="molecule type" value="Genomic_DNA"/>
</dbReference>
<keyword evidence="12" id="KW-1185">Reference proteome</keyword>
<dbReference type="PANTHER" id="PTHR43178">
    <property type="entry name" value="DIHYDROLIPOAMIDE ACETYLTRANSFERASE COMPONENT OF PYRUVATE DEHYDROGENASE COMPLEX"/>
    <property type="match status" value="1"/>
</dbReference>
<feature type="domain" description="Lipoyl-binding" evidence="8">
    <location>
        <begin position="2"/>
        <end position="77"/>
    </location>
</feature>
<comment type="similarity">
    <text evidence="2 6">Belongs to the 2-oxoacid dehydrogenase family.</text>
</comment>
<dbReference type="FunFam" id="3.30.559.10:FF:000007">
    <property type="entry name" value="Dihydrolipoamide acetyltransferase component of pyruvate dehydrogenase complex"/>
    <property type="match status" value="1"/>
</dbReference>
<dbReference type="Proteomes" id="UP000285882">
    <property type="component" value="Chromosome"/>
</dbReference>
<dbReference type="PROSITE" id="PS50968">
    <property type="entry name" value="BIOTINYL_LIPOYL"/>
    <property type="match status" value="1"/>
</dbReference>
<reference evidence="11 12" key="1">
    <citation type="submission" date="2018-01" db="EMBL/GenBank/DDBJ databases">
        <title>Complete genome sequencing of Sporolactobacillus terrae DLG3.</title>
        <authorList>
            <person name="Nam Y.-D."/>
            <person name="Kang J."/>
            <person name="Chung W.-H."/>
        </authorList>
    </citation>
    <scope>NUCLEOTIDE SEQUENCE [LARGE SCALE GENOMIC DNA]</scope>
    <source>
        <strain evidence="11 12">DLG3</strain>
    </source>
</reference>
<dbReference type="InterPro" id="IPR003016">
    <property type="entry name" value="2-oxoA_DH_lipoyl-BS"/>
</dbReference>
<dbReference type="RefSeq" id="WP_028977844.1">
    <property type="nucleotide sequence ID" value="NZ_AP021853.1"/>
</dbReference>
<dbReference type="PROSITE" id="PS51826">
    <property type="entry name" value="PSBD"/>
    <property type="match status" value="1"/>
</dbReference>
<name>A0A410D7X5_9BACL</name>
<gene>
    <name evidence="10" type="primary">pdhC</name>
    <name evidence="11" type="ORF">C0674_06140</name>
    <name evidence="10" type="ORF">St703_12430</name>
</gene>
<evidence type="ECO:0000256" key="4">
    <source>
        <dbReference type="ARBA" id="ARBA00022823"/>
    </source>
</evidence>
<dbReference type="SUPFAM" id="SSF51230">
    <property type="entry name" value="Single hybrid motif"/>
    <property type="match status" value="1"/>
</dbReference>
<feature type="domain" description="Peripheral subunit-binding (PSBD)" evidence="9">
    <location>
        <begin position="132"/>
        <end position="169"/>
    </location>
</feature>
<reference evidence="10 13" key="2">
    <citation type="submission" date="2019-09" db="EMBL/GenBank/DDBJ databases">
        <title>Complete genome sequence of Sporolactobacillus terrae 70-3.</title>
        <authorList>
            <person name="Tanaka N."/>
            <person name="Shiwa Y."/>
            <person name="Fujita N."/>
            <person name="Tanasupawat S."/>
        </authorList>
    </citation>
    <scope>NUCLEOTIDE SEQUENCE [LARGE SCALE GENOMIC DNA]</scope>
    <source>
        <strain evidence="10 13">70-3</strain>
    </source>
</reference>
<comment type="cofactor">
    <cofactor evidence="1 6">
        <name>(R)-lipoate</name>
        <dbReference type="ChEBI" id="CHEBI:83088"/>
    </cofactor>
</comment>
<dbReference type="InterPro" id="IPR000089">
    <property type="entry name" value="Biotin_lipoyl"/>
</dbReference>
<dbReference type="CDD" id="cd06849">
    <property type="entry name" value="lipoyl_domain"/>
    <property type="match status" value="1"/>
</dbReference>
<evidence type="ECO:0000313" key="10">
    <source>
        <dbReference type="EMBL" id="BBN98538.1"/>
    </source>
</evidence>
<evidence type="ECO:0000256" key="7">
    <source>
        <dbReference type="SAM" id="MobiDB-lite"/>
    </source>
</evidence>
<dbReference type="InterPro" id="IPR011053">
    <property type="entry name" value="Single_hybrid_motif"/>
</dbReference>
<evidence type="ECO:0000259" key="8">
    <source>
        <dbReference type="PROSITE" id="PS50968"/>
    </source>
</evidence>
<dbReference type="AlphaFoldDB" id="A0A410D7X5"/>
<dbReference type="InterPro" id="IPR050743">
    <property type="entry name" value="2-oxoacid_DH_E2_comp"/>
</dbReference>
<evidence type="ECO:0000256" key="3">
    <source>
        <dbReference type="ARBA" id="ARBA00022679"/>
    </source>
</evidence>
<dbReference type="EMBL" id="AP021853">
    <property type="protein sequence ID" value="BBN98538.1"/>
    <property type="molecule type" value="Genomic_DNA"/>
</dbReference>
<keyword evidence="3 6" id="KW-0808">Transferase</keyword>
<dbReference type="PROSITE" id="PS00189">
    <property type="entry name" value="LIPOYL"/>
    <property type="match status" value="1"/>
</dbReference>
<dbReference type="Gene3D" id="4.10.320.10">
    <property type="entry name" value="E3-binding domain"/>
    <property type="match status" value="1"/>
</dbReference>
<dbReference type="InterPro" id="IPR036625">
    <property type="entry name" value="E3-bd_dom_sf"/>
</dbReference>
<dbReference type="InterPro" id="IPR023213">
    <property type="entry name" value="CAT-like_dom_sf"/>
</dbReference>
<evidence type="ECO:0000256" key="5">
    <source>
        <dbReference type="ARBA" id="ARBA00023315"/>
    </source>
</evidence>
<dbReference type="PANTHER" id="PTHR43178:SF5">
    <property type="entry name" value="LIPOAMIDE ACYLTRANSFERASE COMPONENT OF BRANCHED-CHAIN ALPHA-KETO ACID DEHYDROGENASE COMPLEX, MITOCHONDRIAL"/>
    <property type="match status" value="1"/>
</dbReference>